<evidence type="ECO:0000259" key="2">
    <source>
        <dbReference type="PROSITE" id="PS50989"/>
    </source>
</evidence>
<protein>
    <submittedName>
        <fullName evidence="3">Acetyl-CoA carboxylase carboxyltransferase subunit</fullName>
    </submittedName>
</protein>
<evidence type="ECO:0000313" key="3">
    <source>
        <dbReference type="EMBL" id="MCZ0865799.1"/>
    </source>
</evidence>
<dbReference type="InterPro" id="IPR029045">
    <property type="entry name" value="ClpP/crotonase-like_dom_sf"/>
</dbReference>
<accession>A0A9J6RNT7</accession>
<evidence type="ECO:0000259" key="1">
    <source>
        <dbReference type="PROSITE" id="PS50980"/>
    </source>
</evidence>
<dbReference type="InterPro" id="IPR051047">
    <property type="entry name" value="AccD/PCCB"/>
</dbReference>
<gene>
    <name evidence="3" type="ORF">O0V09_11330</name>
</gene>
<dbReference type="InterPro" id="IPR011763">
    <property type="entry name" value="COA_CT_C"/>
</dbReference>
<name>A0A9J6RNT7_9GAMM</name>
<dbReference type="Proteomes" id="UP001069090">
    <property type="component" value="Unassembled WGS sequence"/>
</dbReference>
<dbReference type="PROSITE" id="PS50989">
    <property type="entry name" value="COA_CT_CTER"/>
    <property type="match status" value="1"/>
</dbReference>
<dbReference type="SUPFAM" id="SSF52096">
    <property type="entry name" value="ClpP/crotonase"/>
    <property type="match status" value="2"/>
</dbReference>
<dbReference type="AlphaFoldDB" id="A0A9J6RNT7"/>
<dbReference type="EMBL" id="JAPTGG010000008">
    <property type="protein sequence ID" value="MCZ0865799.1"/>
    <property type="molecule type" value="Genomic_DNA"/>
</dbReference>
<dbReference type="InterPro" id="IPR034733">
    <property type="entry name" value="AcCoA_carboxyl_beta"/>
</dbReference>
<dbReference type="InterPro" id="IPR011762">
    <property type="entry name" value="COA_CT_N"/>
</dbReference>
<evidence type="ECO:0000313" key="4">
    <source>
        <dbReference type="Proteomes" id="UP001069090"/>
    </source>
</evidence>
<dbReference type="Gene3D" id="3.90.226.10">
    <property type="entry name" value="2-enoyl-CoA Hydratase, Chain A, domain 1"/>
    <property type="match status" value="2"/>
</dbReference>
<sequence>MTEHAKSQPTTLPPSVENPFEIPKTQAFDVPGQIASEPGIYEQSLQAGQALINKPRQAAGIPAIEKQHQKNRMTVWERLAVLADDGTEPTILFQNWGPNLDGASLVTALVKINRRDVAVYGHDFTVRAGSMDATNGKKLARLFELAAKRKIPLVGMNDSAGAYVPAGVGGLDGYAEAFTGLRRLSGVVPSIMCMFGFNAGGGSYLPRQGSFVIQPNNTFFGLTGPGVVKSVLGEDVTPEELGGPSVHSQSGVTDFVVPDEVAALQKVKQLLNYLPANNAELAPFQPTSDPITRKTWDIDILLKKAFNSPTGFNTPFDISILIQQLCDHGDYFEIQPERARNTICALGRMGGNVMGFVANNSAVGSGQIDIAAAYKNARFIRFCNLYNIPIIFMEDTTGFLPGKEQEAGGIVQAGRAMLDAIIDLRTPRFLLIVRNAFGGAYASYNNYPTGADFVVALPTSRLAVMGPAGVEFVYKNELREIRGSVANRIATAVERLTADGLTEQDALAAAQESVANWVKAQEADLTARYERELMNPNEALSLGSISQIVMPSDLRQVLGEQMAFHLQHYTAEPLNAVQREFH</sequence>
<proteinExistence type="predicted"/>
<dbReference type="PANTHER" id="PTHR43842">
    <property type="entry name" value="PROPIONYL-COA CARBOXYLASE BETA CHAIN"/>
    <property type="match status" value="1"/>
</dbReference>
<keyword evidence="4" id="KW-1185">Reference proteome</keyword>
<reference evidence="3 4" key="1">
    <citation type="submission" date="2022-12" db="EMBL/GenBank/DDBJ databases">
        <title>Dasania phycosphaerae sp. nov., isolated from particulate material of the south coast of Korea.</title>
        <authorList>
            <person name="Jiang Y."/>
        </authorList>
    </citation>
    <scope>NUCLEOTIDE SEQUENCE [LARGE SCALE GENOMIC DNA]</scope>
    <source>
        <strain evidence="3 4">GY-19</strain>
    </source>
</reference>
<organism evidence="3 4">
    <name type="scientific">Dasania phycosphaerae</name>
    <dbReference type="NCBI Taxonomy" id="2950436"/>
    <lineage>
        <taxon>Bacteria</taxon>
        <taxon>Pseudomonadati</taxon>
        <taxon>Pseudomonadota</taxon>
        <taxon>Gammaproteobacteria</taxon>
        <taxon>Cellvibrionales</taxon>
        <taxon>Spongiibacteraceae</taxon>
        <taxon>Dasania</taxon>
    </lineage>
</organism>
<dbReference type="PROSITE" id="PS50980">
    <property type="entry name" value="COA_CT_NTER"/>
    <property type="match status" value="1"/>
</dbReference>
<comment type="caution">
    <text evidence="3">The sequence shown here is derived from an EMBL/GenBank/DDBJ whole genome shotgun (WGS) entry which is preliminary data.</text>
</comment>
<feature type="domain" description="CoA carboxyltransferase C-terminal" evidence="2">
    <location>
        <begin position="297"/>
        <end position="576"/>
    </location>
</feature>
<dbReference type="PANTHER" id="PTHR43842:SF2">
    <property type="entry name" value="PROPIONYL-COA CARBOXYLASE BETA CHAIN, MITOCHONDRIAL"/>
    <property type="match status" value="1"/>
</dbReference>
<feature type="domain" description="CoA carboxyltransferase N-terminal" evidence="1">
    <location>
        <begin position="41"/>
        <end position="286"/>
    </location>
</feature>
<dbReference type="RefSeq" id="WP_258331939.1">
    <property type="nucleotide sequence ID" value="NZ_JAPTGG010000008.1"/>
</dbReference>
<dbReference type="GO" id="GO:0004658">
    <property type="term" value="F:propionyl-CoA carboxylase activity"/>
    <property type="evidence" value="ECO:0007669"/>
    <property type="project" value="TreeGrafter"/>
</dbReference>
<dbReference type="Pfam" id="PF01039">
    <property type="entry name" value="Carboxyl_trans"/>
    <property type="match status" value="1"/>
</dbReference>